<reference evidence="2 3" key="2">
    <citation type="submission" date="2019-03" db="EMBL/GenBank/DDBJ databases">
        <title>Draft Genome Sequences of Six Type Strains of the Genus Massilia.</title>
        <authorList>
            <person name="Miess H."/>
            <person name="Frediansyhah A."/>
            <person name="Gross H."/>
        </authorList>
    </citation>
    <scope>NUCLEOTIDE SEQUENCE [LARGE SCALE GENOMIC DNA]</scope>
    <source>
        <strain evidence="2 3">DSM 17505</strain>
    </source>
</reference>
<dbReference type="EMBL" id="BMWW01000003">
    <property type="protein sequence ID" value="GGY85906.1"/>
    <property type="molecule type" value="Genomic_DNA"/>
</dbReference>
<dbReference type="EMBL" id="CP038026">
    <property type="protein sequence ID" value="QBQ38937.1"/>
    <property type="molecule type" value="Genomic_DNA"/>
</dbReference>
<dbReference type="Proteomes" id="UP000619512">
    <property type="component" value="Unassembled WGS sequence"/>
</dbReference>
<organism evidence="1 4">
    <name type="scientific">Pseudoduganella plicata</name>
    <dbReference type="NCBI Taxonomy" id="321984"/>
    <lineage>
        <taxon>Bacteria</taxon>
        <taxon>Pseudomonadati</taxon>
        <taxon>Pseudomonadota</taxon>
        <taxon>Betaproteobacteria</taxon>
        <taxon>Burkholderiales</taxon>
        <taxon>Oxalobacteraceae</taxon>
        <taxon>Telluria group</taxon>
        <taxon>Pseudoduganella</taxon>
    </lineage>
</organism>
<proteinExistence type="predicted"/>
<reference evidence="1" key="3">
    <citation type="submission" date="2022-12" db="EMBL/GenBank/DDBJ databases">
        <authorList>
            <person name="Sun Q."/>
            <person name="Kim S."/>
        </authorList>
    </citation>
    <scope>NUCLEOTIDE SEQUENCE</scope>
    <source>
        <strain evidence="1">KCTC 12344</strain>
    </source>
</reference>
<name>A0A4P7BL41_9BURK</name>
<evidence type="ECO:0000313" key="2">
    <source>
        <dbReference type="EMBL" id="QBQ38937.1"/>
    </source>
</evidence>
<reference evidence="1" key="1">
    <citation type="journal article" date="2014" name="Int. J. Syst. Evol. Microbiol.">
        <title>Complete genome sequence of Corynebacterium casei LMG S-19264T (=DSM 44701T), isolated from a smear-ripened cheese.</title>
        <authorList>
            <consortium name="US DOE Joint Genome Institute (JGI-PGF)"/>
            <person name="Walter F."/>
            <person name="Albersmeier A."/>
            <person name="Kalinowski J."/>
            <person name="Ruckert C."/>
        </authorList>
    </citation>
    <scope>NUCLEOTIDE SEQUENCE</scope>
    <source>
        <strain evidence="1">KCTC 12344</strain>
    </source>
</reference>
<dbReference type="AlphaFoldDB" id="A0A4P7BL41"/>
<dbReference type="RefSeq" id="WP_134387632.1">
    <property type="nucleotide sequence ID" value="NZ_BMWW01000003.1"/>
</dbReference>
<evidence type="ECO:0000313" key="4">
    <source>
        <dbReference type="Proteomes" id="UP000619512"/>
    </source>
</evidence>
<sequence length="107" mass="11727">MQPDALITLRFLSSEEGGRLQPAGGRTFGCPMIIDGEGYDCRLLLDGLVLQPGKLYEVPVKFLRRDYADERLHVGTPITLWEGKTIASGTISRVYPGPQAARLVPQA</sequence>
<dbReference type="Proteomes" id="UP000294359">
    <property type="component" value="Chromosome"/>
</dbReference>
<evidence type="ECO:0000313" key="1">
    <source>
        <dbReference type="EMBL" id="GGY85906.1"/>
    </source>
</evidence>
<accession>A0A4P7BL41</accession>
<dbReference type="OrthoDB" id="7063962at2"/>
<keyword evidence="3" id="KW-1185">Reference proteome</keyword>
<protein>
    <submittedName>
        <fullName evidence="1">Uncharacterized protein</fullName>
    </submittedName>
</protein>
<gene>
    <name evidence="2" type="ORF">E1742_24365</name>
    <name evidence="1" type="ORF">GCM10007388_18720</name>
</gene>
<evidence type="ECO:0000313" key="3">
    <source>
        <dbReference type="Proteomes" id="UP000294359"/>
    </source>
</evidence>